<keyword evidence="3" id="KW-1185">Reference proteome</keyword>
<proteinExistence type="predicted"/>
<dbReference type="Proteomes" id="UP001378242">
    <property type="component" value="Unassembled WGS sequence"/>
</dbReference>
<dbReference type="EMBL" id="JBAKAP010000001">
    <property type="protein sequence ID" value="MEL0615352.1"/>
    <property type="molecule type" value="Genomic_DNA"/>
</dbReference>
<dbReference type="RefSeq" id="WP_341541621.1">
    <property type="nucleotide sequence ID" value="NZ_JBAKAP010000001.1"/>
</dbReference>
<accession>A0ABU9GA62</accession>
<gene>
    <name evidence="2" type="ORF">V6243_00815</name>
</gene>
<evidence type="ECO:0000259" key="1">
    <source>
        <dbReference type="Pfam" id="PF14082"/>
    </source>
</evidence>
<dbReference type="InterPro" id="IPR025359">
    <property type="entry name" value="SduA_C"/>
</dbReference>
<reference evidence="2 3" key="1">
    <citation type="submission" date="2024-02" db="EMBL/GenBank/DDBJ databases">
        <title>Bacteria isolated from the canopy kelp, Nereocystis luetkeana.</title>
        <authorList>
            <person name="Pfister C.A."/>
            <person name="Younker I.T."/>
            <person name="Light S.H."/>
        </authorList>
    </citation>
    <scope>NUCLEOTIDE SEQUENCE [LARGE SCALE GENOMIC DNA]</scope>
    <source>
        <strain evidence="2 3">TI.5.07</strain>
    </source>
</reference>
<organism evidence="2 3">
    <name type="scientific">Cobetia marina</name>
    <name type="common">Deleya marina</name>
    <dbReference type="NCBI Taxonomy" id="28258"/>
    <lineage>
        <taxon>Bacteria</taxon>
        <taxon>Pseudomonadati</taxon>
        <taxon>Pseudomonadota</taxon>
        <taxon>Gammaproteobacteria</taxon>
        <taxon>Oceanospirillales</taxon>
        <taxon>Halomonadaceae</taxon>
        <taxon>Cobetia</taxon>
    </lineage>
</organism>
<dbReference type="Pfam" id="PF14082">
    <property type="entry name" value="SduA_C"/>
    <property type="match status" value="1"/>
</dbReference>
<feature type="domain" description="Shedu protein SduA C-terminal" evidence="1">
    <location>
        <begin position="25"/>
        <end position="174"/>
    </location>
</feature>
<evidence type="ECO:0000313" key="2">
    <source>
        <dbReference type="EMBL" id="MEL0615352.1"/>
    </source>
</evidence>
<name>A0ABU9GA62_COBMA</name>
<comment type="caution">
    <text evidence="2">The sequence shown here is derived from an EMBL/GenBank/DDBJ whole genome shotgun (WGS) entry which is preliminary data.</text>
</comment>
<evidence type="ECO:0000313" key="3">
    <source>
        <dbReference type="Proteomes" id="UP001378242"/>
    </source>
</evidence>
<sequence>MESSQLELAVEKAIVDLSILIKEDSLEAPLQQFLEENECVFQSMGFRSAIPHPEIIDSEGRKYIPDFIVERQDGLWQIIELKIPRTKLLKDRQRRDSWYAEMHDYLSQCEEYVEQLRDSTVLREFEAKYNVAMHRGFPVSLIAGMSESIDIVKITRILDRLKTNISLITFDQLLSGIESWCAGKYPQADNWSGVSLGLMYQLEEMQALNGCIVDLGKASDKNRITLYRKSNNILQLKVIDSNQLSIAFDFFSPDVVLRKSVLLIVNVYPSGDILRIVIEANGLQIADLRTGMMNIDLQLPAPITIGNDFENNGSACFVSGPVFTRSPSLSINEKNDLIAKFEPFSHDYKTGGGQVCGIRFKYEQFMYSEGHPYFDPLHQPTQNLVQRDLSLKPAAAS</sequence>
<protein>
    <submittedName>
        <fullName evidence="2">Shedu anti-phage system protein SduA domain-containing protein</fullName>
    </submittedName>
</protein>